<feature type="chain" id="PRO_5046181342" description="Calcineurin-like phosphoesterase domain-containing protein" evidence="1">
    <location>
        <begin position="25"/>
        <end position="860"/>
    </location>
</feature>
<dbReference type="InterPro" id="IPR004843">
    <property type="entry name" value="Calcineurin-like_PHP"/>
</dbReference>
<dbReference type="Proteomes" id="UP001642484">
    <property type="component" value="Unassembled WGS sequence"/>
</dbReference>
<name>A0ABP0HM85_9DINO</name>
<evidence type="ECO:0000313" key="4">
    <source>
        <dbReference type="Proteomes" id="UP001642484"/>
    </source>
</evidence>
<evidence type="ECO:0000259" key="2">
    <source>
        <dbReference type="Pfam" id="PF00149"/>
    </source>
</evidence>
<sequence length="860" mass="98064">MKMMAFMKMLCGMILLKLGRPTFAFSITAGSLKLNGRLHSPKAAAYVAEALSEHLDDMIVWFETDTGLADALWTDVAARVSARGYHCNAKTGQSPARPYYGIGLNGPKYGVHALLICTRRPVLQQNHSAQPRLCCVSKQKPNKAALMQTVSISVHGQEVDLAVVGAGLDSHDAPKEDQVKRLMRHVLKRSLEAQERNRTFQAILVGDLNERLVLKEDDGFQVQWFHRGRTKVGQLSDKSQVLLRHMLSSGSGRRKLLLWHRSFFDGLAAGRVRLRPAQERISSHFFLQTDWWRDRWMEPAPVTYKYTPWEQVVSQEAQQRVTENLRNSSMTQQYVVTADEIVHALRASGESEQCLEPSKMIGLFGMTDKIPKVKPMQEVDQAQSYLNYDRHGRPVYLAFGWLDSVGFLKVNRSCPNLEPARFLDFTTDFHLRAADHALTFGRLELGPNALEDNGNRDFTVVMASDVQLPWGSCTDQKNSDEGVKCAIKENYRLVQGIHEVQERLEWKVGPKDQVNKPLGVFIAGDLTSYGRPWQFNLYRQIWETRKKESKDKNIKLGVWPSLGNHDYFNNVQSCHDFALREEETWGPYLSQSCAQRMVAYIRASVAGCGGKTVNPNFGGHVDHYEKKSAGYAVKYGRIRFAVLHNYPTYRREELVGVASTMGFLEDQIALAEQNDEYLVLVMHDGTNHFGYQHWFKQVERYDYYSKVMTGSRTIAVFQGHLHPQGGMKEYVRDSRERTDGQTSNTPIYNAWGEPIPLVLNWAAEYERFILTQFNIAECYWRYGSVWVGHDERQTEFFEPSYSRHQQIFVLPNCTVDPNYTWSPPTTTVFEGQGEISSARWSFNSLAALASLVVVWAFFGV</sequence>
<dbReference type="Gene3D" id="3.60.21.10">
    <property type="match status" value="1"/>
</dbReference>
<dbReference type="EMBL" id="CAXAMN010000891">
    <property type="protein sequence ID" value="CAK8991287.1"/>
    <property type="molecule type" value="Genomic_DNA"/>
</dbReference>
<feature type="signal peptide" evidence="1">
    <location>
        <begin position="1"/>
        <end position="24"/>
    </location>
</feature>
<gene>
    <name evidence="3" type="ORF">CCMP2556_LOCUS2390</name>
</gene>
<comment type="caution">
    <text evidence="3">The sequence shown here is derived from an EMBL/GenBank/DDBJ whole genome shotgun (WGS) entry which is preliminary data.</text>
</comment>
<dbReference type="SUPFAM" id="SSF56300">
    <property type="entry name" value="Metallo-dependent phosphatases"/>
    <property type="match status" value="1"/>
</dbReference>
<evidence type="ECO:0000256" key="1">
    <source>
        <dbReference type="SAM" id="SignalP"/>
    </source>
</evidence>
<reference evidence="3 4" key="1">
    <citation type="submission" date="2024-02" db="EMBL/GenBank/DDBJ databases">
        <authorList>
            <person name="Chen Y."/>
            <person name="Shah S."/>
            <person name="Dougan E. K."/>
            <person name="Thang M."/>
            <person name="Chan C."/>
        </authorList>
    </citation>
    <scope>NUCLEOTIDE SEQUENCE [LARGE SCALE GENOMIC DNA]</scope>
</reference>
<keyword evidence="4" id="KW-1185">Reference proteome</keyword>
<dbReference type="Pfam" id="PF00149">
    <property type="entry name" value="Metallophos"/>
    <property type="match status" value="1"/>
</dbReference>
<organism evidence="3 4">
    <name type="scientific">Durusdinium trenchii</name>
    <dbReference type="NCBI Taxonomy" id="1381693"/>
    <lineage>
        <taxon>Eukaryota</taxon>
        <taxon>Sar</taxon>
        <taxon>Alveolata</taxon>
        <taxon>Dinophyceae</taxon>
        <taxon>Suessiales</taxon>
        <taxon>Symbiodiniaceae</taxon>
        <taxon>Durusdinium</taxon>
    </lineage>
</organism>
<accession>A0ABP0HM85</accession>
<proteinExistence type="predicted"/>
<dbReference type="InterPro" id="IPR029052">
    <property type="entry name" value="Metallo-depent_PP-like"/>
</dbReference>
<evidence type="ECO:0000313" key="3">
    <source>
        <dbReference type="EMBL" id="CAK8991287.1"/>
    </source>
</evidence>
<protein>
    <recommendedName>
        <fullName evidence="2">Calcineurin-like phosphoesterase domain-containing protein</fullName>
    </recommendedName>
</protein>
<keyword evidence="1" id="KW-0732">Signal</keyword>
<feature type="domain" description="Calcineurin-like phosphoesterase" evidence="2">
    <location>
        <begin position="511"/>
        <end position="723"/>
    </location>
</feature>